<evidence type="ECO:0000313" key="1">
    <source>
        <dbReference type="EMBL" id="GES32392.1"/>
    </source>
</evidence>
<dbReference type="AlphaFoldDB" id="A0A5J4LK56"/>
<name>A0A5J4LK56_9ACTN</name>
<dbReference type="InterPro" id="IPR027417">
    <property type="entry name" value="P-loop_NTPase"/>
</dbReference>
<dbReference type="Proteomes" id="UP000325598">
    <property type="component" value="Unassembled WGS sequence"/>
</dbReference>
<accession>A0A5J4LK56</accession>
<sequence>MAVAIVPGVVGTEDTRLSVVRGNSASGKSSVAAGLREKFGRNLAIVGQDNLRRIVLRERDRPGGANIGLIDLTARYALDDGFHVVVEGILYADRYGSVLQDLVRAHRGVSRCYYRNVPYTETLLRHATKPDAEYLKHVIADHLRNWYGEKDLLPDGLETVIDPSSTLDDTIQQILHESGLAGWSRSTANDAARWKQRAACACCAIRPRSRRPRHPVVSAGQEIVRGDGRVSYTIVDTDCTLVAEADGFLRTCRAGTDRTYAYVLVDHLRWLRFAGLNTESVSLEDVRHYMAALGADYPGPFGLPWREGKRPYGHSALKTVAACLKGFCLHLGTHGVNPALAEALRVTRLPTRADRRRAMLGHVLHSMPANPLAPAERMRRHPKMLPEGAREALLVAVSCARGRMVVTWLADGGFRIGELCGLRLVDLHLREQAACGQCRGPHVHICHREDNANRARVKTKSPGRRRTAVVGRCAG</sequence>
<dbReference type="Gene3D" id="3.40.50.300">
    <property type="entry name" value="P-loop containing nucleotide triphosphate hydrolases"/>
    <property type="match status" value="1"/>
</dbReference>
<keyword evidence="2" id="KW-1185">Reference proteome</keyword>
<reference evidence="1 2" key="1">
    <citation type="submission" date="2019-10" db="EMBL/GenBank/DDBJ databases">
        <title>Whole genome shotgun sequence of Streptomyces angustmyceticus NBRC 3934.</title>
        <authorList>
            <person name="Hosoyama A."/>
            <person name="Ichikawa N."/>
            <person name="Kimura A."/>
            <person name="Kitahashi Y."/>
            <person name="Komaki H."/>
            <person name="Uohara A."/>
        </authorList>
    </citation>
    <scope>NUCLEOTIDE SEQUENCE [LARGE SCALE GENOMIC DNA]</scope>
    <source>
        <strain evidence="1 2">NBRC 3934</strain>
    </source>
</reference>
<dbReference type="EMBL" id="BLAG01000014">
    <property type="protein sequence ID" value="GES32392.1"/>
    <property type="molecule type" value="Genomic_DNA"/>
</dbReference>
<organism evidence="1 2">
    <name type="scientific">Streptomyces angustmyceticus</name>
    <dbReference type="NCBI Taxonomy" id="285578"/>
    <lineage>
        <taxon>Bacteria</taxon>
        <taxon>Bacillati</taxon>
        <taxon>Actinomycetota</taxon>
        <taxon>Actinomycetes</taxon>
        <taxon>Kitasatosporales</taxon>
        <taxon>Streptomycetaceae</taxon>
        <taxon>Streptomyces</taxon>
    </lineage>
</organism>
<dbReference type="SUPFAM" id="SSF52540">
    <property type="entry name" value="P-loop containing nucleoside triphosphate hydrolases"/>
    <property type="match status" value="1"/>
</dbReference>
<evidence type="ECO:0000313" key="2">
    <source>
        <dbReference type="Proteomes" id="UP000325598"/>
    </source>
</evidence>
<gene>
    <name evidence="1" type="ORF">San01_48790</name>
</gene>
<comment type="caution">
    <text evidence="1">The sequence shown here is derived from an EMBL/GenBank/DDBJ whole genome shotgun (WGS) entry which is preliminary data.</text>
</comment>
<protein>
    <submittedName>
        <fullName evidence="1">Uncharacterized protein</fullName>
    </submittedName>
</protein>
<proteinExistence type="predicted"/>